<proteinExistence type="predicted"/>
<dbReference type="Gene3D" id="1.10.10.10">
    <property type="entry name" value="Winged helix-like DNA-binding domain superfamily/Winged helix DNA-binding domain"/>
    <property type="match status" value="1"/>
</dbReference>
<evidence type="ECO:0000259" key="4">
    <source>
        <dbReference type="PROSITE" id="PS50995"/>
    </source>
</evidence>
<dbReference type="PROSITE" id="PS01117">
    <property type="entry name" value="HTH_MARR_1"/>
    <property type="match status" value="1"/>
</dbReference>
<dbReference type="Proteomes" id="UP001185015">
    <property type="component" value="Unassembled WGS sequence"/>
</dbReference>
<keyword evidence="3" id="KW-0804">Transcription</keyword>
<dbReference type="GO" id="GO:0003700">
    <property type="term" value="F:DNA-binding transcription factor activity"/>
    <property type="evidence" value="ECO:0007669"/>
    <property type="project" value="InterPro"/>
</dbReference>
<evidence type="ECO:0000256" key="2">
    <source>
        <dbReference type="ARBA" id="ARBA00023125"/>
    </source>
</evidence>
<dbReference type="InterPro" id="IPR036390">
    <property type="entry name" value="WH_DNA-bd_sf"/>
</dbReference>
<dbReference type="GO" id="GO:0003677">
    <property type="term" value="F:DNA binding"/>
    <property type="evidence" value="ECO:0007669"/>
    <property type="project" value="UniProtKB-KW"/>
</dbReference>
<keyword evidence="6" id="KW-1185">Reference proteome</keyword>
<dbReference type="InterPro" id="IPR036388">
    <property type="entry name" value="WH-like_DNA-bd_sf"/>
</dbReference>
<dbReference type="InterPro" id="IPR000835">
    <property type="entry name" value="HTH_MarR-typ"/>
</dbReference>
<name>A0AA90Z981_9EURY</name>
<dbReference type="PANTHER" id="PTHR42756">
    <property type="entry name" value="TRANSCRIPTIONAL REGULATOR, MARR"/>
    <property type="match status" value="1"/>
</dbReference>
<organism evidence="5 6">
    <name type="scientific">Methanococcoides alaskense</name>
    <dbReference type="NCBI Taxonomy" id="325778"/>
    <lineage>
        <taxon>Archaea</taxon>
        <taxon>Methanobacteriati</taxon>
        <taxon>Methanobacteriota</taxon>
        <taxon>Stenosarchaea group</taxon>
        <taxon>Methanomicrobia</taxon>
        <taxon>Methanosarcinales</taxon>
        <taxon>Methanosarcinaceae</taxon>
        <taxon>Methanococcoides</taxon>
    </lineage>
</organism>
<dbReference type="Pfam" id="PF01047">
    <property type="entry name" value="MarR"/>
    <property type="match status" value="1"/>
</dbReference>
<dbReference type="PANTHER" id="PTHR42756:SF1">
    <property type="entry name" value="TRANSCRIPTIONAL REPRESSOR OF EMRAB OPERON"/>
    <property type="match status" value="1"/>
</dbReference>
<evidence type="ECO:0000256" key="3">
    <source>
        <dbReference type="ARBA" id="ARBA00023163"/>
    </source>
</evidence>
<dbReference type="SMART" id="SM00347">
    <property type="entry name" value="HTH_MARR"/>
    <property type="match status" value="1"/>
</dbReference>
<protein>
    <submittedName>
        <fullName evidence="5">DNA-binding MarR family transcriptional regulator</fullName>
    </submittedName>
</protein>
<evidence type="ECO:0000313" key="5">
    <source>
        <dbReference type="EMBL" id="MDR6223700.1"/>
    </source>
</evidence>
<reference evidence="5 6" key="1">
    <citation type="submission" date="2023-07" db="EMBL/GenBank/DDBJ databases">
        <title>Genomic Encyclopedia of Type Strains, Phase IV (KMG-IV): sequencing the most valuable type-strain genomes for metagenomic binning, comparative biology and taxonomic classification.</title>
        <authorList>
            <person name="Goeker M."/>
        </authorList>
    </citation>
    <scope>NUCLEOTIDE SEQUENCE [LARGE SCALE GENOMIC DNA]</scope>
    <source>
        <strain evidence="5 6">DSM 17273</strain>
    </source>
</reference>
<dbReference type="SUPFAM" id="SSF46785">
    <property type="entry name" value="Winged helix' DNA-binding domain"/>
    <property type="match status" value="1"/>
</dbReference>
<dbReference type="EMBL" id="JAVDQI010000010">
    <property type="protein sequence ID" value="MDR6223700.1"/>
    <property type="molecule type" value="Genomic_DNA"/>
</dbReference>
<gene>
    <name evidence="5" type="ORF">J2750_002173</name>
</gene>
<dbReference type="InterPro" id="IPR023187">
    <property type="entry name" value="Tscrpt_reg_MarR-type_CS"/>
</dbReference>
<sequence length="167" mass="19277">MDKKKQMVELHLEIDYLKRKMESNLVGQFVEKDDICLNKTANMAIHFIKREGEVMPSNLAKYLEIKKSSATSLIYSLEAEGLVYRNDDPSDRRKTLLGLTEKGLERSEYMLDKMCSVASECMSDLSDEDIDEALNAQKVLIKFHKHMHSHALLILEKIAREKRSDNN</sequence>
<evidence type="ECO:0000256" key="1">
    <source>
        <dbReference type="ARBA" id="ARBA00023015"/>
    </source>
</evidence>
<comment type="caution">
    <text evidence="5">The sequence shown here is derived from an EMBL/GenBank/DDBJ whole genome shotgun (WGS) entry which is preliminary data.</text>
</comment>
<feature type="domain" description="HTH marR-type" evidence="4">
    <location>
        <begin position="7"/>
        <end position="145"/>
    </location>
</feature>
<evidence type="ECO:0000313" key="6">
    <source>
        <dbReference type="Proteomes" id="UP001185015"/>
    </source>
</evidence>
<dbReference type="RefSeq" id="WP_270095325.1">
    <property type="nucleotide sequence ID" value="NZ_JAQFFK010000001.1"/>
</dbReference>
<keyword evidence="1" id="KW-0805">Transcription regulation</keyword>
<dbReference type="PROSITE" id="PS50995">
    <property type="entry name" value="HTH_MARR_2"/>
    <property type="match status" value="1"/>
</dbReference>
<dbReference type="AlphaFoldDB" id="A0AA90Z981"/>
<keyword evidence="2 5" id="KW-0238">DNA-binding</keyword>
<dbReference type="PRINTS" id="PR00598">
    <property type="entry name" value="HTHMARR"/>
</dbReference>
<accession>A0AA90Z981</accession>